<reference evidence="1 2" key="1">
    <citation type="journal article" date="2015" name="Nature">
        <title>rRNA introns, odd ribosomes, and small enigmatic genomes across a large radiation of phyla.</title>
        <authorList>
            <person name="Brown C.T."/>
            <person name="Hug L.A."/>
            <person name="Thomas B.C."/>
            <person name="Sharon I."/>
            <person name="Castelle C.J."/>
            <person name="Singh A."/>
            <person name="Wilkins M.J."/>
            <person name="Williams K.H."/>
            <person name="Banfield J.F."/>
        </authorList>
    </citation>
    <scope>NUCLEOTIDE SEQUENCE [LARGE SCALE GENOMIC DNA]</scope>
</reference>
<evidence type="ECO:0000313" key="1">
    <source>
        <dbReference type="EMBL" id="KKT81481.1"/>
    </source>
</evidence>
<dbReference type="EMBL" id="LCJQ01000009">
    <property type="protein sequence ID" value="KKT81481.1"/>
    <property type="molecule type" value="Genomic_DNA"/>
</dbReference>
<protein>
    <submittedName>
        <fullName evidence="1">Putative transcriptional regulator</fullName>
    </submittedName>
</protein>
<name>A0A0G1KCK5_9BACT</name>
<comment type="caution">
    <text evidence="1">The sequence shown here is derived from an EMBL/GenBank/DDBJ whole genome shotgun (WGS) entry which is preliminary data.</text>
</comment>
<proteinExistence type="predicted"/>
<gene>
    <name evidence="1" type="ORF">UW78_C0009G0002</name>
</gene>
<accession>A0A0G1KCK5</accession>
<dbReference type="Proteomes" id="UP000034595">
    <property type="component" value="Unassembled WGS sequence"/>
</dbReference>
<sequence length="205" mass="23217">MDTLGALFGSTARVKILRLFLSNSLEIFSVDDVAQKSKVKGVEVRKEISLLKKIGFLSEKTCIKEVLVKKGTKEMIVKKRVTGLQFKQDFSLLAPLKNLIFSEMPLNRNEIIKRFRSVGKIKLLILAGVFIDEPDSRVDVLVVGDGVKKRALESALRSLESEIGKELSYSALETADFLYRVSVYDKFVHDVLDFKHDRVVDKLRI</sequence>
<organism evidence="1 2">
    <name type="scientific">Candidatus Azambacteria bacterium GW2011_GWA1_44_9</name>
    <dbReference type="NCBI Taxonomy" id="1618610"/>
    <lineage>
        <taxon>Bacteria</taxon>
        <taxon>Candidatus Azamiibacteriota</taxon>
    </lineage>
</organism>
<dbReference type="AlphaFoldDB" id="A0A0G1KCK5"/>
<evidence type="ECO:0000313" key="2">
    <source>
        <dbReference type="Proteomes" id="UP000034595"/>
    </source>
</evidence>